<name>A0ABP0PL00_9DINO</name>
<keyword evidence="2" id="KW-1185">Reference proteome</keyword>
<evidence type="ECO:0008006" key="3">
    <source>
        <dbReference type="Google" id="ProtNLM"/>
    </source>
</evidence>
<sequence>MAASDWLGVDEEKDQEQELLNRAVEVMLQLSQKFEARLWEHKTKMSTLRERERKLRMRGAMVRLLQKKGGWAEDSQTPVLTKASLWLLPHGEHLNVGSTGHHLGRCSRTYVCCSGGSAGSWPCAVGRVSPDDRADDADDEYSDSEVDDDWHEEGQRLEPGKVDGQHLNVGSTGHHLRICKPCTLWNTNACKDGKDCKFCHLCKPGEKKQRK</sequence>
<accession>A0ABP0PL00</accession>
<gene>
    <name evidence="1" type="ORF">SCF082_LOCUS36936</name>
</gene>
<evidence type="ECO:0000313" key="1">
    <source>
        <dbReference type="EMBL" id="CAK9076706.1"/>
    </source>
</evidence>
<evidence type="ECO:0000313" key="2">
    <source>
        <dbReference type="Proteomes" id="UP001642464"/>
    </source>
</evidence>
<dbReference type="EMBL" id="CAXAMM010037113">
    <property type="protein sequence ID" value="CAK9076706.1"/>
    <property type="molecule type" value="Genomic_DNA"/>
</dbReference>
<organism evidence="1 2">
    <name type="scientific">Durusdinium trenchii</name>
    <dbReference type="NCBI Taxonomy" id="1381693"/>
    <lineage>
        <taxon>Eukaryota</taxon>
        <taxon>Sar</taxon>
        <taxon>Alveolata</taxon>
        <taxon>Dinophyceae</taxon>
        <taxon>Suessiales</taxon>
        <taxon>Symbiodiniaceae</taxon>
        <taxon>Durusdinium</taxon>
    </lineage>
</organism>
<dbReference type="Proteomes" id="UP001642464">
    <property type="component" value="Unassembled WGS sequence"/>
</dbReference>
<protein>
    <recommendedName>
        <fullName evidence="3">C3H1-type domain-containing protein</fullName>
    </recommendedName>
</protein>
<reference evidence="1 2" key="1">
    <citation type="submission" date="2024-02" db="EMBL/GenBank/DDBJ databases">
        <authorList>
            <person name="Chen Y."/>
            <person name="Shah S."/>
            <person name="Dougan E. K."/>
            <person name="Thang M."/>
            <person name="Chan C."/>
        </authorList>
    </citation>
    <scope>NUCLEOTIDE SEQUENCE [LARGE SCALE GENOMIC DNA]</scope>
</reference>
<proteinExistence type="predicted"/>
<comment type="caution">
    <text evidence="1">The sequence shown here is derived from an EMBL/GenBank/DDBJ whole genome shotgun (WGS) entry which is preliminary data.</text>
</comment>